<dbReference type="InterPro" id="IPR000281">
    <property type="entry name" value="HTH_RpiR"/>
</dbReference>
<dbReference type="GO" id="GO:1901135">
    <property type="term" value="P:carbohydrate derivative metabolic process"/>
    <property type="evidence" value="ECO:0007669"/>
    <property type="project" value="InterPro"/>
</dbReference>
<evidence type="ECO:0000259" key="5">
    <source>
        <dbReference type="PROSITE" id="PS51464"/>
    </source>
</evidence>
<dbReference type="Pfam" id="PF01380">
    <property type="entry name" value="SIS"/>
    <property type="match status" value="1"/>
</dbReference>
<dbReference type="Gene3D" id="3.40.50.10490">
    <property type="entry name" value="Glucose-6-phosphate isomerase like protein, domain 1"/>
    <property type="match status" value="1"/>
</dbReference>
<keyword evidence="2 6" id="KW-0238">DNA-binding</keyword>
<dbReference type="SUPFAM" id="SSF53697">
    <property type="entry name" value="SIS domain"/>
    <property type="match status" value="1"/>
</dbReference>
<dbReference type="PROSITE" id="PS51071">
    <property type="entry name" value="HTH_RPIR"/>
    <property type="match status" value="1"/>
</dbReference>
<dbReference type="InterPro" id="IPR001347">
    <property type="entry name" value="SIS_dom"/>
</dbReference>
<evidence type="ECO:0000256" key="1">
    <source>
        <dbReference type="ARBA" id="ARBA00023015"/>
    </source>
</evidence>
<dbReference type="EMBL" id="UHJC01000001">
    <property type="protein sequence ID" value="SUP81458.1"/>
    <property type="molecule type" value="Genomic_DNA"/>
</dbReference>
<evidence type="ECO:0000259" key="4">
    <source>
        <dbReference type="PROSITE" id="PS51071"/>
    </source>
</evidence>
<dbReference type="PANTHER" id="PTHR30514:SF1">
    <property type="entry name" value="HTH-TYPE TRANSCRIPTIONAL REGULATOR HEXR-RELATED"/>
    <property type="match status" value="1"/>
</dbReference>
<evidence type="ECO:0000256" key="3">
    <source>
        <dbReference type="ARBA" id="ARBA00023163"/>
    </source>
</evidence>
<keyword evidence="1" id="KW-0805">Transcription regulation</keyword>
<dbReference type="AlphaFoldDB" id="A0A0T9J581"/>
<dbReference type="InterPro" id="IPR046348">
    <property type="entry name" value="SIS_dom_sf"/>
</dbReference>
<dbReference type="InterPro" id="IPR035472">
    <property type="entry name" value="RpiR-like_SIS"/>
</dbReference>
<dbReference type="CDD" id="cd05013">
    <property type="entry name" value="SIS_RpiR"/>
    <property type="match status" value="1"/>
</dbReference>
<dbReference type="PANTHER" id="PTHR30514">
    <property type="entry name" value="GLUCOKINASE"/>
    <property type="match status" value="1"/>
</dbReference>
<sequence length="289" mass="31565">MTISLLQRILHESQEMPRAERRVAIFVATSPAKVLQMSMARLSETCSVSDPTIVRFCRRFGFDSYQDLKLHLVQSLIPLAPFAYEQITPDESIDNIVRKTCRNSLNAIQRLAEDLASDHVADGARDLQAASWTGIYAAGISEVNALDAEHKFQRLGMRCQALLGARQQEMHAESAHQGEVALIFSQSGRTRPLVEVATIARMGGARVISVTAADSPLAHASDVVIAVKPYDHTELMTPLASRLNHHLVTNMLVTAIAIASGSQCPDQLAALDSWLTDKIAPNNEEPTGC</sequence>
<reference evidence="6 7" key="1">
    <citation type="submission" date="2018-06" db="EMBL/GenBank/DDBJ databases">
        <authorList>
            <consortium name="Pathogen Informatics"/>
            <person name="Doyle S."/>
        </authorList>
    </citation>
    <scope>NUCLEOTIDE SEQUENCE [LARGE SCALE GENOMIC DNA]</scope>
    <source>
        <strain evidence="6 7">NCTC8580</strain>
    </source>
</reference>
<gene>
    <name evidence="6" type="primary">rpiR</name>
    <name evidence="6" type="ORF">NCTC8580_01556</name>
</gene>
<dbReference type="SUPFAM" id="SSF46689">
    <property type="entry name" value="Homeodomain-like"/>
    <property type="match status" value="1"/>
</dbReference>
<proteinExistence type="predicted"/>
<dbReference type="GO" id="GO:0003700">
    <property type="term" value="F:DNA-binding transcription factor activity"/>
    <property type="evidence" value="ECO:0007669"/>
    <property type="project" value="InterPro"/>
</dbReference>
<evidence type="ECO:0000313" key="7">
    <source>
        <dbReference type="Proteomes" id="UP000255087"/>
    </source>
</evidence>
<protein>
    <submittedName>
        <fullName evidence="6">DNA-binding transcriptional regulator HexR</fullName>
    </submittedName>
</protein>
<dbReference type="InterPro" id="IPR036388">
    <property type="entry name" value="WH-like_DNA-bd_sf"/>
</dbReference>
<evidence type="ECO:0000256" key="2">
    <source>
        <dbReference type="ARBA" id="ARBA00023125"/>
    </source>
</evidence>
<dbReference type="GO" id="GO:0097367">
    <property type="term" value="F:carbohydrate derivative binding"/>
    <property type="evidence" value="ECO:0007669"/>
    <property type="project" value="InterPro"/>
</dbReference>
<feature type="domain" description="HTH rpiR-type" evidence="4">
    <location>
        <begin position="3"/>
        <end position="79"/>
    </location>
</feature>
<dbReference type="GO" id="GO:0003677">
    <property type="term" value="F:DNA binding"/>
    <property type="evidence" value="ECO:0007669"/>
    <property type="project" value="UniProtKB-KW"/>
</dbReference>
<dbReference type="Pfam" id="PF01418">
    <property type="entry name" value="HTH_6"/>
    <property type="match status" value="1"/>
</dbReference>
<dbReference type="RefSeq" id="WP_033849454.1">
    <property type="nucleotide sequence ID" value="NZ_CPWG01000002.1"/>
</dbReference>
<dbReference type="PROSITE" id="PS51464">
    <property type="entry name" value="SIS"/>
    <property type="match status" value="1"/>
</dbReference>
<accession>A0A0T9J581</accession>
<dbReference type="InterPro" id="IPR047640">
    <property type="entry name" value="RpiR-like"/>
</dbReference>
<dbReference type="Gene3D" id="1.10.10.10">
    <property type="entry name" value="Winged helix-like DNA-binding domain superfamily/Winged helix DNA-binding domain"/>
    <property type="match status" value="1"/>
</dbReference>
<keyword evidence="3" id="KW-0804">Transcription</keyword>
<feature type="domain" description="SIS" evidence="5">
    <location>
        <begin position="123"/>
        <end position="262"/>
    </location>
</feature>
<name>A0A0T9J581_YERPU</name>
<evidence type="ECO:0000313" key="6">
    <source>
        <dbReference type="EMBL" id="SUP81458.1"/>
    </source>
</evidence>
<dbReference type="InterPro" id="IPR009057">
    <property type="entry name" value="Homeodomain-like_sf"/>
</dbReference>
<organism evidence="6 7">
    <name type="scientific">Yersinia pseudotuberculosis</name>
    <dbReference type="NCBI Taxonomy" id="633"/>
    <lineage>
        <taxon>Bacteria</taxon>
        <taxon>Pseudomonadati</taxon>
        <taxon>Pseudomonadota</taxon>
        <taxon>Gammaproteobacteria</taxon>
        <taxon>Enterobacterales</taxon>
        <taxon>Yersiniaceae</taxon>
        <taxon>Yersinia</taxon>
    </lineage>
</organism>
<dbReference type="Proteomes" id="UP000255087">
    <property type="component" value="Unassembled WGS sequence"/>
</dbReference>